<feature type="transmembrane region" description="Helical" evidence="6">
    <location>
        <begin position="52"/>
        <end position="70"/>
    </location>
</feature>
<dbReference type="SUPFAM" id="SSF81321">
    <property type="entry name" value="Family A G protein-coupled receptor-like"/>
    <property type="match status" value="1"/>
</dbReference>
<accession>A0A813STX0</accession>
<dbReference type="InterPro" id="IPR000276">
    <property type="entry name" value="GPCR_Rhodpsn"/>
</dbReference>
<dbReference type="GO" id="GO:0016020">
    <property type="term" value="C:membrane"/>
    <property type="evidence" value="ECO:0007669"/>
    <property type="project" value="UniProtKB-SubCell"/>
</dbReference>
<evidence type="ECO:0000256" key="2">
    <source>
        <dbReference type="ARBA" id="ARBA00022692"/>
    </source>
</evidence>
<evidence type="ECO:0000256" key="1">
    <source>
        <dbReference type="ARBA" id="ARBA00004370"/>
    </source>
</evidence>
<dbReference type="GO" id="GO:0004930">
    <property type="term" value="F:G protein-coupled receptor activity"/>
    <property type="evidence" value="ECO:0007669"/>
    <property type="project" value="InterPro"/>
</dbReference>
<dbReference type="Gene3D" id="1.20.1070.10">
    <property type="entry name" value="Rhodopsin 7-helix transmembrane proteins"/>
    <property type="match status" value="1"/>
</dbReference>
<evidence type="ECO:0000313" key="8">
    <source>
        <dbReference type="EMBL" id="CAF0799744.1"/>
    </source>
</evidence>
<gene>
    <name evidence="8" type="ORF">XAT740_LOCUS2915</name>
</gene>
<dbReference type="Proteomes" id="UP000663828">
    <property type="component" value="Unassembled WGS sequence"/>
</dbReference>
<evidence type="ECO:0000256" key="6">
    <source>
        <dbReference type="SAM" id="Phobius"/>
    </source>
</evidence>
<dbReference type="EMBL" id="CAJNOR010000107">
    <property type="protein sequence ID" value="CAF0799744.1"/>
    <property type="molecule type" value="Genomic_DNA"/>
</dbReference>
<feature type="transmembrane region" description="Helical" evidence="6">
    <location>
        <begin position="20"/>
        <end position="40"/>
    </location>
</feature>
<evidence type="ECO:0000313" key="9">
    <source>
        <dbReference type="Proteomes" id="UP000663828"/>
    </source>
</evidence>
<feature type="transmembrane region" description="Helical" evidence="6">
    <location>
        <begin position="296"/>
        <end position="318"/>
    </location>
</feature>
<dbReference type="AlphaFoldDB" id="A0A813STX0"/>
<feature type="transmembrane region" description="Helical" evidence="6">
    <location>
        <begin position="82"/>
        <end position="102"/>
    </location>
</feature>
<dbReference type="InterPro" id="IPR017452">
    <property type="entry name" value="GPCR_Rhodpsn_7TM"/>
</dbReference>
<dbReference type="Pfam" id="PF00001">
    <property type="entry name" value="7tm_1"/>
    <property type="match status" value="1"/>
</dbReference>
<comment type="caution">
    <text evidence="8">The sequence shown here is derived from an EMBL/GenBank/DDBJ whole genome shotgun (WGS) entry which is preliminary data.</text>
</comment>
<keyword evidence="3" id="KW-0732">Signal</keyword>
<dbReference type="PANTHER" id="PTHR46580">
    <property type="entry name" value="SENSOR KINASE-RELATED"/>
    <property type="match status" value="1"/>
</dbReference>
<name>A0A813STX0_ADIRI</name>
<dbReference type="Gene3D" id="2.130.10.130">
    <property type="entry name" value="Integrin alpha, N-terminal"/>
    <property type="match status" value="1"/>
</dbReference>
<dbReference type="InterPro" id="IPR013517">
    <property type="entry name" value="FG-GAP"/>
</dbReference>
<evidence type="ECO:0000259" key="7">
    <source>
        <dbReference type="PROSITE" id="PS50262"/>
    </source>
</evidence>
<protein>
    <recommendedName>
        <fullName evidence="7">G-protein coupled receptors family 1 profile domain-containing protein</fullName>
    </recommendedName>
</protein>
<reference evidence="8" key="1">
    <citation type="submission" date="2021-02" db="EMBL/GenBank/DDBJ databases">
        <authorList>
            <person name="Nowell W R."/>
        </authorList>
    </citation>
    <scope>NUCLEOTIDE SEQUENCE</scope>
</reference>
<organism evidence="8 9">
    <name type="scientific">Adineta ricciae</name>
    <name type="common">Rotifer</name>
    <dbReference type="NCBI Taxonomy" id="249248"/>
    <lineage>
        <taxon>Eukaryota</taxon>
        <taxon>Metazoa</taxon>
        <taxon>Spiralia</taxon>
        <taxon>Gnathifera</taxon>
        <taxon>Rotifera</taxon>
        <taxon>Eurotatoria</taxon>
        <taxon>Bdelloidea</taxon>
        <taxon>Adinetida</taxon>
        <taxon>Adinetidae</taxon>
        <taxon>Adineta</taxon>
    </lineage>
</organism>
<dbReference type="Pfam" id="PF13517">
    <property type="entry name" value="FG-GAP_3"/>
    <property type="match status" value="3"/>
</dbReference>
<comment type="subcellular location">
    <subcellularLocation>
        <location evidence="1">Membrane</location>
    </subcellularLocation>
</comment>
<dbReference type="InterPro" id="IPR028994">
    <property type="entry name" value="Integrin_alpha_N"/>
</dbReference>
<proteinExistence type="predicted"/>
<dbReference type="SUPFAM" id="SSF69318">
    <property type="entry name" value="Integrin alpha N-terminal domain"/>
    <property type="match status" value="1"/>
</dbReference>
<keyword evidence="4 6" id="KW-1133">Transmembrane helix</keyword>
<keyword evidence="9" id="KW-1185">Reference proteome</keyword>
<dbReference type="Gene3D" id="2.30.30.100">
    <property type="match status" value="3"/>
</dbReference>
<feature type="transmembrane region" description="Helical" evidence="6">
    <location>
        <begin position="135"/>
        <end position="162"/>
    </location>
</feature>
<feature type="transmembrane region" description="Helical" evidence="6">
    <location>
        <begin position="228"/>
        <end position="251"/>
    </location>
</feature>
<evidence type="ECO:0000256" key="4">
    <source>
        <dbReference type="ARBA" id="ARBA00022989"/>
    </source>
</evidence>
<feature type="domain" description="G-protein coupled receptors family 1 profile" evidence="7">
    <location>
        <begin position="31"/>
        <end position="246"/>
    </location>
</feature>
<keyword evidence="5 6" id="KW-0472">Membrane</keyword>
<dbReference type="PROSITE" id="PS50262">
    <property type="entry name" value="G_PROTEIN_RECEP_F1_2"/>
    <property type="match status" value="1"/>
</dbReference>
<feature type="transmembrane region" description="Helical" evidence="6">
    <location>
        <begin position="182"/>
        <end position="207"/>
    </location>
</feature>
<evidence type="ECO:0000256" key="5">
    <source>
        <dbReference type="ARBA" id="ARBA00023136"/>
    </source>
</evidence>
<evidence type="ECO:0000256" key="3">
    <source>
        <dbReference type="ARBA" id="ARBA00022729"/>
    </source>
</evidence>
<keyword evidence="2 6" id="KW-0812">Transmembrane</keyword>
<sequence>MSSNTTTNAISSGRLIVAYYPFSLIIVGTILNLATLFILFRPVFRDTTRQPVVYYMRTIAVFDILMLYGWNLDHYLDIVHGFILLTYTIPTCKIFGFLNYFAGQSSAWLRVFVCLDRYLAVSRLHRTWFNRRKGVSIIISTIITVITLFNLHFFIFACFHRSNGTINPNARLYRIYPLWDYINLGVYNCAPFIFMVTLNTGVIYHLLQRRQMQVIQNSRIQHRTISTTLVITTFLFLIMTIPATIVAAFFFTTPTTTLAKIFTLPHNSVANFMNNPQIPRTIVPAQQNRHNKTRLYALRCIVGTWLVGLIMLIPIIMVRDKITSPDAKIIMNGTTTVNSYISTTRTPIVSTSNNSVTSMTNNTNVTISPPVQKCRNLTFTSYMSYATGTKPWSITAGRLNDDNYTDLVVASRGSHTVGIYFNNGDGTFQNQKLIINGSLPQFVIVKDVNNDQNIDILVAEGASDAIGVSLGNGYGGFAAEVDYSVGMYPYWIDSGDLNGDQNVDLVIVNDYNSNVDILIGDGHGRFDTGYTYSTAQYPVAVAIDDFNHDANLDFVVTEYSSNTISLFLGYGNSTFRTRRRFSTGNSPWGIAIADFNRDTHIDVVVANYDDATISVLMSNGNGTFQPQVVYATGELPISVSVGDLNEDTNIDIVVANYNMNFVSIFLGYSNGSFDNGLRLYTDWWPTSVTTSDFNDDGQLDIATVSEGNRTLNVFLNNC</sequence>